<evidence type="ECO:0000259" key="1">
    <source>
        <dbReference type="Pfam" id="PF12248"/>
    </source>
</evidence>
<name>A0A9Q1BYV3_HOLLE</name>
<dbReference type="AlphaFoldDB" id="A0A9Q1BYV3"/>
<evidence type="ECO:0000313" key="2">
    <source>
        <dbReference type="EMBL" id="KAJ8034986.1"/>
    </source>
</evidence>
<comment type="caution">
    <text evidence="2">The sequence shown here is derived from an EMBL/GenBank/DDBJ whole genome shotgun (WGS) entry which is preliminary data.</text>
</comment>
<sequence length="143" mass="16448">MFEDDTDTIYYYRYLNIASTGSQRIHIEVKASNDAHIALSPSGYSYEFYEVVIGEWANLQSVIRHCMQCPGEITEFTQDYLSPSEFQQFWITFGSNGAIAVGRDDETTPFMEWIDPDPVDVQYLGYSTGWESKGEFRLCSFGR</sequence>
<evidence type="ECO:0000313" key="3">
    <source>
        <dbReference type="Proteomes" id="UP001152320"/>
    </source>
</evidence>
<dbReference type="PANTHER" id="PTHR36695:SF12">
    <property type="entry name" value="AGAP008648-PA"/>
    <property type="match status" value="1"/>
</dbReference>
<dbReference type="Pfam" id="PF12248">
    <property type="entry name" value="Methyltransf_FA"/>
    <property type="match status" value="1"/>
</dbReference>
<accession>A0A9Q1BYV3</accession>
<protein>
    <submittedName>
        <fullName evidence="2">C3 and PZP-like alpha-2-macroglobulin domain-containing protein 8</fullName>
    </submittedName>
</protein>
<dbReference type="EMBL" id="JAIZAY010000010">
    <property type="protein sequence ID" value="KAJ8034986.1"/>
    <property type="molecule type" value="Genomic_DNA"/>
</dbReference>
<organism evidence="2 3">
    <name type="scientific">Holothuria leucospilota</name>
    <name type="common">Black long sea cucumber</name>
    <name type="synonym">Mertensiothuria leucospilota</name>
    <dbReference type="NCBI Taxonomy" id="206669"/>
    <lineage>
        <taxon>Eukaryota</taxon>
        <taxon>Metazoa</taxon>
        <taxon>Echinodermata</taxon>
        <taxon>Eleutherozoa</taxon>
        <taxon>Echinozoa</taxon>
        <taxon>Holothuroidea</taxon>
        <taxon>Aspidochirotacea</taxon>
        <taxon>Aspidochirotida</taxon>
        <taxon>Holothuriidae</taxon>
        <taxon>Holothuria</taxon>
    </lineage>
</organism>
<dbReference type="OrthoDB" id="8182187at2759"/>
<proteinExistence type="predicted"/>
<gene>
    <name evidence="2" type="ORF">HOLleu_22043</name>
</gene>
<dbReference type="InterPro" id="IPR022041">
    <property type="entry name" value="Methyltransf_FA"/>
</dbReference>
<keyword evidence="3" id="KW-1185">Reference proteome</keyword>
<dbReference type="Proteomes" id="UP001152320">
    <property type="component" value="Chromosome 10"/>
</dbReference>
<feature type="domain" description="Farnesoic acid O-methyl transferase" evidence="1">
    <location>
        <begin position="11"/>
        <end position="138"/>
    </location>
</feature>
<dbReference type="PANTHER" id="PTHR36695">
    <property type="entry name" value="AGAP008648-PA"/>
    <property type="match status" value="1"/>
</dbReference>
<reference evidence="2" key="1">
    <citation type="submission" date="2021-10" db="EMBL/GenBank/DDBJ databases">
        <title>Tropical sea cucumber genome reveals ecological adaptation and Cuvierian tubules defense mechanism.</title>
        <authorList>
            <person name="Chen T."/>
        </authorList>
    </citation>
    <scope>NUCLEOTIDE SEQUENCE</scope>
    <source>
        <strain evidence="2">Nanhai2018</strain>
        <tissue evidence="2">Muscle</tissue>
    </source>
</reference>